<dbReference type="SUPFAM" id="SSF55729">
    <property type="entry name" value="Acyl-CoA N-acyltransferases (Nat)"/>
    <property type="match status" value="1"/>
</dbReference>
<protein>
    <submittedName>
        <fullName evidence="2">GNAT family N-acetyltransferase</fullName>
    </submittedName>
</protein>
<gene>
    <name evidence="2" type="ORF">C2L65_43650</name>
</gene>
<dbReference type="Proteomes" id="UP000243502">
    <property type="component" value="Chromosome 4"/>
</dbReference>
<proteinExistence type="predicted"/>
<dbReference type="InterPro" id="IPR038740">
    <property type="entry name" value="BioF2-like_GNAT_dom"/>
</dbReference>
<dbReference type="AlphaFoldDB" id="A0A2I8F547"/>
<dbReference type="Gene3D" id="3.40.630.30">
    <property type="match status" value="1"/>
</dbReference>
<dbReference type="Pfam" id="PF13480">
    <property type="entry name" value="Acetyltransf_6"/>
    <property type="match status" value="1"/>
</dbReference>
<dbReference type="RefSeq" id="WP_042305894.1">
    <property type="nucleotide sequence ID" value="NZ_CP026114.1"/>
</dbReference>
<dbReference type="GO" id="GO:0016740">
    <property type="term" value="F:transferase activity"/>
    <property type="evidence" value="ECO:0007669"/>
    <property type="project" value="UniProtKB-KW"/>
</dbReference>
<reference evidence="2 3" key="1">
    <citation type="submission" date="2018-01" db="EMBL/GenBank/DDBJ databases">
        <title>Species boundaries and ecological features among Paraburkholderia terrae DSMZ17804T, P. hospita DSMZ17164T and P. caribensis DSMZ13236T.</title>
        <authorList>
            <person name="Pratama A.A."/>
        </authorList>
    </citation>
    <scope>NUCLEOTIDE SEQUENCE [LARGE SCALE GENOMIC DNA]</scope>
    <source>
        <strain evidence="2 3">DSM 17804</strain>
    </source>
</reference>
<dbReference type="InterPro" id="IPR016181">
    <property type="entry name" value="Acyl_CoA_acyltransferase"/>
</dbReference>
<evidence type="ECO:0000313" key="3">
    <source>
        <dbReference type="Proteomes" id="UP000243502"/>
    </source>
</evidence>
<dbReference type="OrthoDB" id="8998823at2"/>
<feature type="domain" description="BioF2-like acetyltransferase" evidence="1">
    <location>
        <begin position="196"/>
        <end position="341"/>
    </location>
</feature>
<dbReference type="KEGG" id="pter:C2L65_43650"/>
<sequence length="405" mass="46073">MGFQASADLSAAHGVTLWRYAVHIVETPESFETLRLQWQALQAASEDHTPCLTYQYCELAAKRAIATGAVVAVVMIYDNDTLLALWPLAINRKGILRVATVLTCGNHEEYGGPLIKERATASVVAESIRAVMQVPADVLEIPFVEDGSLLQQALRAAPQSWVQKLLPERLNVLPGYSVGLRAFARWEDFLGTLSQSLRRNLRRYGKGLSAMGSAEFGWCTTLDDAVAVVDWLFANKRQWALNRGLNTKYLMEDEVRDFFVALASQTDLSTVPLVTFVKMDGVPICASINLVGPRVLEYWIFTYDETYNRYSVGNLLTEFVARWAHANGRDFDMRPLYNEYKTHWVNRETRHRTPVVVLTSRGRLREFSLLFFQISRVRRRLVRSVMSALRSRMHFLHGALRERVR</sequence>
<organism evidence="2 3">
    <name type="scientific">Paraburkholderia terrae</name>
    <dbReference type="NCBI Taxonomy" id="311230"/>
    <lineage>
        <taxon>Bacteria</taxon>
        <taxon>Pseudomonadati</taxon>
        <taxon>Pseudomonadota</taxon>
        <taxon>Betaproteobacteria</taxon>
        <taxon>Burkholderiales</taxon>
        <taxon>Burkholderiaceae</taxon>
        <taxon>Paraburkholderia</taxon>
    </lineage>
</organism>
<accession>A0A2I8F547</accession>
<evidence type="ECO:0000259" key="1">
    <source>
        <dbReference type="Pfam" id="PF13480"/>
    </source>
</evidence>
<name>A0A2I8F547_9BURK</name>
<dbReference type="EMBL" id="CP026114">
    <property type="protein sequence ID" value="AUT66849.1"/>
    <property type="molecule type" value="Genomic_DNA"/>
</dbReference>
<evidence type="ECO:0000313" key="2">
    <source>
        <dbReference type="EMBL" id="AUT66849.1"/>
    </source>
</evidence>
<keyword evidence="2" id="KW-0808">Transferase</keyword>